<organism evidence="2 3">
    <name type="scientific">Eleusine coracana subsp. coracana</name>
    <dbReference type="NCBI Taxonomy" id="191504"/>
    <lineage>
        <taxon>Eukaryota</taxon>
        <taxon>Viridiplantae</taxon>
        <taxon>Streptophyta</taxon>
        <taxon>Embryophyta</taxon>
        <taxon>Tracheophyta</taxon>
        <taxon>Spermatophyta</taxon>
        <taxon>Magnoliopsida</taxon>
        <taxon>Liliopsida</taxon>
        <taxon>Poales</taxon>
        <taxon>Poaceae</taxon>
        <taxon>PACMAD clade</taxon>
        <taxon>Chloridoideae</taxon>
        <taxon>Cynodonteae</taxon>
        <taxon>Eleusininae</taxon>
        <taxon>Eleusine</taxon>
    </lineage>
</organism>
<evidence type="ECO:0008006" key="4">
    <source>
        <dbReference type="Google" id="ProtNLM"/>
    </source>
</evidence>
<feature type="region of interest" description="Disordered" evidence="1">
    <location>
        <begin position="17"/>
        <end position="64"/>
    </location>
</feature>
<evidence type="ECO:0000256" key="1">
    <source>
        <dbReference type="SAM" id="MobiDB-lite"/>
    </source>
</evidence>
<dbReference type="AlphaFoldDB" id="A0AAV5EZX7"/>
<keyword evidence="3" id="KW-1185">Reference proteome</keyword>
<sequence>MGLGLGCFCAASATGRKVSPDACRSGESAEAKEQQRVVKGEKVRKGDEAKHVEPVRKEKKRDNEKKAAMLMRHQFPFHSRPGLL</sequence>
<accession>A0AAV5EZX7</accession>
<evidence type="ECO:0000313" key="3">
    <source>
        <dbReference type="Proteomes" id="UP001054889"/>
    </source>
</evidence>
<dbReference type="Proteomes" id="UP001054889">
    <property type="component" value="Unassembled WGS sequence"/>
</dbReference>
<reference evidence="2" key="1">
    <citation type="journal article" date="2018" name="DNA Res.">
        <title>Multiple hybrid de novo genome assembly of finger millet, an orphan allotetraploid crop.</title>
        <authorList>
            <person name="Hatakeyama M."/>
            <person name="Aluri S."/>
            <person name="Balachadran M.T."/>
            <person name="Sivarajan S.R."/>
            <person name="Patrignani A."/>
            <person name="Gruter S."/>
            <person name="Poveda L."/>
            <person name="Shimizu-Inatsugi R."/>
            <person name="Baeten J."/>
            <person name="Francoijs K.J."/>
            <person name="Nataraja K.N."/>
            <person name="Reddy Y.A.N."/>
            <person name="Phadnis S."/>
            <person name="Ravikumar R.L."/>
            <person name="Schlapbach R."/>
            <person name="Sreeman S.M."/>
            <person name="Shimizu K.K."/>
        </authorList>
    </citation>
    <scope>NUCLEOTIDE SEQUENCE</scope>
</reference>
<name>A0AAV5EZX7_ELECO</name>
<dbReference type="EMBL" id="BQKI01000080">
    <property type="protein sequence ID" value="GJN28107.1"/>
    <property type="molecule type" value="Genomic_DNA"/>
</dbReference>
<comment type="caution">
    <text evidence="2">The sequence shown here is derived from an EMBL/GenBank/DDBJ whole genome shotgun (WGS) entry which is preliminary data.</text>
</comment>
<gene>
    <name evidence="2" type="primary">gb16190</name>
    <name evidence="2" type="ORF">PR202_gb16190</name>
</gene>
<proteinExistence type="predicted"/>
<reference evidence="2" key="2">
    <citation type="submission" date="2021-12" db="EMBL/GenBank/DDBJ databases">
        <title>Resequencing data analysis of finger millet.</title>
        <authorList>
            <person name="Hatakeyama M."/>
            <person name="Aluri S."/>
            <person name="Balachadran M.T."/>
            <person name="Sivarajan S.R."/>
            <person name="Poveda L."/>
            <person name="Shimizu-Inatsugi R."/>
            <person name="Schlapbach R."/>
            <person name="Sreeman S.M."/>
            <person name="Shimizu K.K."/>
        </authorList>
    </citation>
    <scope>NUCLEOTIDE SEQUENCE</scope>
</reference>
<evidence type="ECO:0000313" key="2">
    <source>
        <dbReference type="EMBL" id="GJN28107.1"/>
    </source>
</evidence>
<protein>
    <recommendedName>
        <fullName evidence="4">Secreted protein</fullName>
    </recommendedName>
</protein>
<feature type="compositionally biased region" description="Basic and acidic residues" evidence="1">
    <location>
        <begin position="27"/>
        <end position="64"/>
    </location>
</feature>